<proteinExistence type="predicted"/>
<organism evidence="1">
    <name type="scientific">Arundo donax</name>
    <name type="common">Giant reed</name>
    <name type="synonym">Donax arundinaceus</name>
    <dbReference type="NCBI Taxonomy" id="35708"/>
    <lineage>
        <taxon>Eukaryota</taxon>
        <taxon>Viridiplantae</taxon>
        <taxon>Streptophyta</taxon>
        <taxon>Embryophyta</taxon>
        <taxon>Tracheophyta</taxon>
        <taxon>Spermatophyta</taxon>
        <taxon>Magnoliopsida</taxon>
        <taxon>Liliopsida</taxon>
        <taxon>Poales</taxon>
        <taxon>Poaceae</taxon>
        <taxon>PACMAD clade</taxon>
        <taxon>Arundinoideae</taxon>
        <taxon>Arundineae</taxon>
        <taxon>Arundo</taxon>
    </lineage>
</organism>
<sequence>MIVDRTHQFVELKGQISKLCI</sequence>
<dbReference type="AlphaFoldDB" id="A0A0A9FXU7"/>
<reference evidence="1" key="2">
    <citation type="journal article" date="2015" name="Data Brief">
        <title>Shoot transcriptome of the giant reed, Arundo donax.</title>
        <authorList>
            <person name="Barrero R.A."/>
            <person name="Guerrero F.D."/>
            <person name="Moolhuijzen P."/>
            <person name="Goolsby J.A."/>
            <person name="Tidwell J."/>
            <person name="Bellgard S.E."/>
            <person name="Bellgard M.I."/>
        </authorList>
    </citation>
    <scope>NUCLEOTIDE SEQUENCE</scope>
    <source>
        <tissue evidence="1">Shoot tissue taken approximately 20 cm above the soil surface</tissue>
    </source>
</reference>
<name>A0A0A9FXU7_ARUDO</name>
<reference evidence="1" key="1">
    <citation type="submission" date="2014-09" db="EMBL/GenBank/DDBJ databases">
        <authorList>
            <person name="Magalhaes I.L.F."/>
            <person name="Oliveira U."/>
            <person name="Santos F.R."/>
            <person name="Vidigal T.H.D.A."/>
            <person name="Brescovit A.D."/>
            <person name="Santos A.J."/>
        </authorList>
    </citation>
    <scope>NUCLEOTIDE SEQUENCE</scope>
    <source>
        <tissue evidence="1">Shoot tissue taken approximately 20 cm above the soil surface</tissue>
    </source>
</reference>
<evidence type="ECO:0000313" key="1">
    <source>
        <dbReference type="EMBL" id="JAE16054.1"/>
    </source>
</evidence>
<dbReference type="EMBL" id="GBRH01181842">
    <property type="protein sequence ID" value="JAE16054.1"/>
    <property type="molecule type" value="Transcribed_RNA"/>
</dbReference>
<accession>A0A0A9FXU7</accession>
<protein>
    <submittedName>
        <fullName evidence="1">Uncharacterized protein</fullName>
    </submittedName>
</protein>